<dbReference type="EMBL" id="RBXX01000002">
    <property type="protein sequence ID" value="RKT86482.1"/>
    <property type="molecule type" value="Genomic_DNA"/>
</dbReference>
<keyword evidence="1" id="KW-0805">Transcription regulation</keyword>
<dbReference type="InterPro" id="IPR016032">
    <property type="entry name" value="Sig_transdc_resp-reg_C-effctor"/>
</dbReference>
<dbReference type="STRING" id="455193.SAMN05421805_106133"/>
<keyword evidence="3" id="KW-0804">Transcription</keyword>
<dbReference type="GO" id="GO:0006355">
    <property type="term" value="P:regulation of DNA-templated transcription"/>
    <property type="evidence" value="ECO:0007669"/>
    <property type="project" value="InterPro"/>
</dbReference>
<dbReference type="Proteomes" id="UP000270697">
    <property type="component" value="Unassembled WGS sequence"/>
</dbReference>
<proteinExistence type="predicted"/>
<dbReference type="PANTHER" id="PTHR44688">
    <property type="entry name" value="DNA-BINDING TRANSCRIPTIONAL ACTIVATOR DEVR_DOSR"/>
    <property type="match status" value="1"/>
</dbReference>
<feature type="domain" description="HTH luxR-type" evidence="4">
    <location>
        <begin position="157"/>
        <end position="222"/>
    </location>
</feature>
<sequence length="224" mass="24020">MNQAEQAAHRVRPRTAGNPAERHRVAVWAADPITLNGLTQTLMGRVELFVATSELTEDVDVLVFAADRLTTEVVAALRRAGSTAPVVLVAGELDRSHLLGVVECGVVAVLHRSAATEERLVGAVTVAANGGGVLPPSVLGDLLRQVQELHEEVLAPRGLNAAGLTPREIDVVRLLAEGLDTEEIGKQLRYSERTVKNIIHAMTSRLKLRNRAQLVAHGLRTGVI</sequence>
<dbReference type="Pfam" id="PF00196">
    <property type="entry name" value="GerE"/>
    <property type="match status" value="1"/>
</dbReference>
<dbReference type="CDD" id="cd06170">
    <property type="entry name" value="LuxR_C_like"/>
    <property type="match status" value="1"/>
</dbReference>
<keyword evidence="8" id="KW-1185">Reference proteome</keyword>
<evidence type="ECO:0000256" key="2">
    <source>
        <dbReference type="ARBA" id="ARBA00023125"/>
    </source>
</evidence>
<protein>
    <submittedName>
        <fullName evidence="5">DNA-binding NarL/FixJ family response regulator</fullName>
    </submittedName>
    <submittedName>
        <fullName evidence="6">DNA-binding response regulator, NarL/FixJ family, contains REC and HTH domains</fullName>
    </submittedName>
</protein>
<dbReference type="InterPro" id="IPR000792">
    <property type="entry name" value="Tscrpt_reg_LuxR_C"/>
</dbReference>
<evidence type="ECO:0000313" key="6">
    <source>
        <dbReference type="EMBL" id="SFN70259.1"/>
    </source>
</evidence>
<gene>
    <name evidence="5" type="ORF">ATL45_4859</name>
    <name evidence="6" type="ORF">SAMN05421805_106133</name>
</gene>
<dbReference type="AlphaFoldDB" id="A0A1I5B6Y8"/>
<dbReference type="EMBL" id="FOUP01000006">
    <property type="protein sequence ID" value="SFN70259.1"/>
    <property type="molecule type" value="Genomic_DNA"/>
</dbReference>
<dbReference type="RefSeq" id="WP_093153824.1">
    <property type="nucleotide sequence ID" value="NZ_FOUP01000006.1"/>
</dbReference>
<evidence type="ECO:0000259" key="4">
    <source>
        <dbReference type="PROSITE" id="PS50043"/>
    </source>
</evidence>
<dbReference type="PROSITE" id="PS50043">
    <property type="entry name" value="HTH_LUXR_2"/>
    <property type="match status" value="1"/>
</dbReference>
<reference evidence="5 8" key="2">
    <citation type="submission" date="2018-10" db="EMBL/GenBank/DDBJ databases">
        <title>Sequencing the genomes of 1000 actinobacteria strains.</title>
        <authorList>
            <person name="Klenk H.-P."/>
        </authorList>
    </citation>
    <scope>NUCLEOTIDE SEQUENCE [LARGE SCALE GENOMIC DNA]</scope>
    <source>
        <strain evidence="5 8">DSM 45119</strain>
    </source>
</reference>
<dbReference type="SUPFAM" id="SSF46894">
    <property type="entry name" value="C-terminal effector domain of the bipartite response regulators"/>
    <property type="match status" value="1"/>
</dbReference>
<dbReference type="Proteomes" id="UP000199398">
    <property type="component" value="Unassembled WGS sequence"/>
</dbReference>
<evidence type="ECO:0000313" key="8">
    <source>
        <dbReference type="Proteomes" id="UP000270697"/>
    </source>
</evidence>
<dbReference type="PANTHER" id="PTHR44688:SF16">
    <property type="entry name" value="DNA-BINDING TRANSCRIPTIONAL ACTIVATOR DEVR_DOSR"/>
    <property type="match status" value="1"/>
</dbReference>
<reference evidence="6 7" key="1">
    <citation type="submission" date="2016-10" db="EMBL/GenBank/DDBJ databases">
        <authorList>
            <person name="de Groot N.N."/>
        </authorList>
    </citation>
    <scope>NUCLEOTIDE SEQUENCE [LARGE SCALE GENOMIC DNA]</scope>
    <source>
        <strain evidence="6 7">CPCC 201259</strain>
    </source>
</reference>
<dbReference type="Gene3D" id="3.40.50.2300">
    <property type="match status" value="1"/>
</dbReference>
<evidence type="ECO:0000256" key="1">
    <source>
        <dbReference type="ARBA" id="ARBA00023015"/>
    </source>
</evidence>
<accession>A0A1I5B6Y8</accession>
<dbReference type="OrthoDB" id="4309410at2"/>
<dbReference type="GO" id="GO:0003677">
    <property type="term" value="F:DNA binding"/>
    <property type="evidence" value="ECO:0007669"/>
    <property type="project" value="UniProtKB-KW"/>
</dbReference>
<evidence type="ECO:0000313" key="5">
    <source>
        <dbReference type="EMBL" id="RKT86482.1"/>
    </source>
</evidence>
<dbReference type="PROSITE" id="PS00622">
    <property type="entry name" value="HTH_LUXR_1"/>
    <property type="match status" value="1"/>
</dbReference>
<dbReference type="PRINTS" id="PR00038">
    <property type="entry name" value="HTHLUXR"/>
</dbReference>
<keyword evidence="2 6" id="KW-0238">DNA-binding</keyword>
<dbReference type="SMART" id="SM00421">
    <property type="entry name" value="HTH_LUXR"/>
    <property type="match status" value="1"/>
</dbReference>
<evidence type="ECO:0000313" key="7">
    <source>
        <dbReference type="Proteomes" id="UP000199398"/>
    </source>
</evidence>
<evidence type="ECO:0000256" key="3">
    <source>
        <dbReference type="ARBA" id="ARBA00023163"/>
    </source>
</evidence>
<organism evidence="6 7">
    <name type="scientific">Saccharopolyspora antimicrobica</name>
    <dbReference type="NCBI Taxonomy" id="455193"/>
    <lineage>
        <taxon>Bacteria</taxon>
        <taxon>Bacillati</taxon>
        <taxon>Actinomycetota</taxon>
        <taxon>Actinomycetes</taxon>
        <taxon>Pseudonocardiales</taxon>
        <taxon>Pseudonocardiaceae</taxon>
        <taxon>Saccharopolyspora</taxon>
    </lineage>
</organism>
<name>A0A1I5B6Y8_9PSEU</name>